<dbReference type="PANTHER" id="PTHR42978:SF7">
    <property type="entry name" value="METALLO-HYDROLASE RV2300C-RELATED"/>
    <property type="match status" value="1"/>
</dbReference>
<evidence type="ECO:0000259" key="6">
    <source>
        <dbReference type="Pfam" id="PF00753"/>
    </source>
</evidence>
<evidence type="ECO:0000313" key="7">
    <source>
        <dbReference type="EMBL" id="SVB84757.1"/>
    </source>
</evidence>
<evidence type="ECO:0000256" key="3">
    <source>
        <dbReference type="ARBA" id="ARBA00022723"/>
    </source>
</evidence>
<name>A0A382HCW3_9ZZZZ</name>
<dbReference type="Gene3D" id="3.60.15.10">
    <property type="entry name" value="Ribonuclease Z/Hydroxyacylglutathione hydrolase-like"/>
    <property type="match status" value="1"/>
</dbReference>
<comment type="cofactor">
    <cofactor evidence="1">
        <name>Zn(2+)</name>
        <dbReference type="ChEBI" id="CHEBI:29105"/>
    </cofactor>
</comment>
<keyword evidence="5" id="KW-0862">Zinc</keyword>
<evidence type="ECO:0000256" key="1">
    <source>
        <dbReference type="ARBA" id="ARBA00001947"/>
    </source>
</evidence>
<dbReference type="Pfam" id="PF00753">
    <property type="entry name" value="Lactamase_B"/>
    <property type="match status" value="1"/>
</dbReference>
<dbReference type="GO" id="GO:0016787">
    <property type="term" value="F:hydrolase activity"/>
    <property type="evidence" value="ECO:0007669"/>
    <property type="project" value="UniProtKB-KW"/>
</dbReference>
<sequence length="213" mass="23910">MEQPETFKVYAIRYAHLGGRNASEMFIRGDVHDGPMALDYFIWAAVGPAHTYVIDTGFNHVVSTRRGRTLLRTPSEGLALIGVDAENVQDVILTHLHYDHVGNFSMFPNARLHVQDKEVQYATGRHMREQPFQAAYEVDDVVGLVKEVYKGRVEFHNGDAELSPGASVHFIGGHTMGMQCVRLWTNRGWLVLASDASHLYANMEKVAPFPIVF</sequence>
<reference evidence="7" key="1">
    <citation type="submission" date="2018-05" db="EMBL/GenBank/DDBJ databases">
        <authorList>
            <person name="Lanie J.A."/>
            <person name="Ng W.-L."/>
            <person name="Kazmierczak K.M."/>
            <person name="Andrzejewski T.M."/>
            <person name="Davidsen T.M."/>
            <person name="Wayne K.J."/>
            <person name="Tettelin H."/>
            <person name="Glass J.I."/>
            <person name="Rusch D."/>
            <person name="Podicherti R."/>
            <person name="Tsui H.-C.T."/>
            <person name="Winkler M.E."/>
        </authorList>
    </citation>
    <scope>NUCLEOTIDE SEQUENCE</scope>
</reference>
<dbReference type="PANTHER" id="PTHR42978">
    <property type="entry name" value="QUORUM-QUENCHING LACTONASE YTNP-RELATED-RELATED"/>
    <property type="match status" value="1"/>
</dbReference>
<proteinExistence type="inferred from homology"/>
<gene>
    <name evidence="7" type="ORF">METZ01_LOCUS237611</name>
</gene>
<protein>
    <recommendedName>
        <fullName evidence="6">Metallo-beta-lactamase domain-containing protein</fullName>
    </recommendedName>
</protein>
<dbReference type="InterPro" id="IPR051013">
    <property type="entry name" value="MBL_superfamily_lactonases"/>
</dbReference>
<comment type="similarity">
    <text evidence="2">Belongs to the metallo-beta-lactamase superfamily.</text>
</comment>
<keyword evidence="3" id="KW-0479">Metal-binding</keyword>
<dbReference type="CDD" id="cd07729">
    <property type="entry name" value="AHL_lactonase_MBL-fold"/>
    <property type="match status" value="1"/>
</dbReference>
<evidence type="ECO:0000256" key="5">
    <source>
        <dbReference type="ARBA" id="ARBA00022833"/>
    </source>
</evidence>
<accession>A0A382HCW3</accession>
<evidence type="ECO:0000256" key="2">
    <source>
        <dbReference type="ARBA" id="ARBA00007749"/>
    </source>
</evidence>
<dbReference type="SUPFAM" id="SSF56281">
    <property type="entry name" value="Metallo-hydrolase/oxidoreductase"/>
    <property type="match status" value="1"/>
</dbReference>
<dbReference type="InterPro" id="IPR001279">
    <property type="entry name" value="Metallo-B-lactamas"/>
</dbReference>
<dbReference type="AlphaFoldDB" id="A0A382HCW3"/>
<feature type="domain" description="Metallo-beta-lactamase" evidence="6">
    <location>
        <begin position="40"/>
        <end position="198"/>
    </location>
</feature>
<dbReference type="EMBL" id="UINC01060346">
    <property type="protein sequence ID" value="SVB84757.1"/>
    <property type="molecule type" value="Genomic_DNA"/>
</dbReference>
<evidence type="ECO:0000256" key="4">
    <source>
        <dbReference type="ARBA" id="ARBA00022801"/>
    </source>
</evidence>
<organism evidence="7">
    <name type="scientific">marine metagenome</name>
    <dbReference type="NCBI Taxonomy" id="408172"/>
    <lineage>
        <taxon>unclassified sequences</taxon>
        <taxon>metagenomes</taxon>
        <taxon>ecological metagenomes</taxon>
    </lineage>
</organism>
<keyword evidence="4" id="KW-0378">Hydrolase</keyword>
<dbReference type="GO" id="GO:0046872">
    <property type="term" value="F:metal ion binding"/>
    <property type="evidence" value="ECO:0007669"/>
    <property type="project" value="UniProtKB-KW"/>
</dbReference>
<dbReference type="InterPro" id="IPR036866">
    <property type="entry name" value="RibonucZ/Hydroxyglut_hydro"/>
</dbReference>
<feature type="non-terminal residue" evidence="7">
    <location>
        <position position="213"/>
    </location>
</feature>